<evidence type="ECO:0000259" key="7">
    <source>
        <dbReference type="Pfam" id="PF23727"/>
    </source>
</evidence>
<dbReference type="Pfam" id="PF23727">
    <property type="entry name" value="Beta-prop_FAM234A_B"/>
    <property type="match status" value="1"/>
</dbReference>
<sequence>MSVGSGGLGTVYSRLPQSTSDVETSEDEVSQHENLIFYRKMGTPKKGNLKKEENSTTTMKDYQPLGHEGGPVESHEVHINGFSNINYNYPHGTGGHGAEEETMVLGTIGGSGTSGNKKEGEGRHGNLQMLAGNRHPMSLMRQVAFVMSLCLCIFVIVAFLWVLPCNWSACPIMQYDKQGGSSWERTLHRLELIGGISVVPSGNEQHNNLLFMIRGEINIPDRDKEQETTVFTNPIRFATRKEEPTPIPASGGGLVALMGSTGTVVWYKTLHSVPRDMDCSLIDLDADGKTDCLLIGSNDLMYAFNPVSPTTIWFLHAEKETDYIPSDMEFPLILPDIDEDGILDLAIACRMLKREFTNTSDKTPSISSKTPHNRIAIVSGKTGKLIGKAFVDGACQTVYKLAVDKDWFITYRCVDNRGKESVKDIALNILYRNVTGNHSSVAPVDYGKHLGGGPSLRQHIFSQNYGPPDPILGNGEPQLQNNKPTTFSVRGKKLTILNTGHCPDDCTASARVFDEKKGLNNSIWSDGGNKMYALRPAILLFNSQVSAVASNEKFDRTSSDFSLGPVSGFAVKFWHWTSCEKTSVWSTQRKQLKRMIKDKDWGGILQPNDHWHDGTSEQKPPEYIESRESRIGSTGINTTTKSLSRNASTVTVTYHPKEVYSAFCLKERIVLVTFNDTDMHLVNASESEIKQLCSNAGCQPSLPYQEQSLIIADLDGDGSKELVSYLTTYETEEDGKPPGSDRLILVSKVRVVRLEAELPKLYEAVTHL</sequence>
<feature type="transmembrane region" description="Helical" evidence="6">
    <location>
        <begin position="143"/>
        <end position="163"/>
    </location>
</feature>
<evidence type="ECO:0000256" key="5">
    <source>
        <dbReference type="SAM" id="MobiDB-lite"/>
    </source>
</evidence>
<dbReference type="AlphaFoldDB" id="A0A9C6UBW5"/>
<feature type="region of interest" description="Disordered" evidence="5">
    <location>
        <begin position="43"/>
        <end position="74"/>
    </location>
</feature>
<evidence type="ECO:0000256" key="4">
    <source>
        <dbReference type="ARBA" id="ARBA00023136"/>
    </source>
</evidence>
<proteinExistence type="predicted"/>
<evidence type="ECO:0000256" key="6">
    <source>
        <dbReference type="SAM" id="Phobius"/>
    </source>
</evidence>
<dbReference type="InterPro" id="IPR055409">
    <property type="entry name" value="Beta-prop_FAM234A_B"/>
</dbReference>
<keyword evidence="4 6" id="KW-0472">Membrane</keyword>
<protein>
    <submittedName>
        <fullName evidence="9">Uncharacterized protein LOC113217964 isoform X1</fullName>
    </submittedName>
</protein>
<evidence type="ECO:0000256" key="3">
    <source>
        <dbReference type="ARBA" id="ARBA00022989"/>
    </source>
</evidence>
<name>A0A9C6UBW5_FRAOC</name>
<organism evidence="8 9">
    <name type="scientific">Frankliniella occidentalis</name>
    <name type="common">Western flower thrips</name>
    <name type="synonym">Euthrips occidentalis</name>
    <dbReference type="NCBI Taxonomy" id="133901"/>
    <lineage>
        <taxon>Eukaryota</taxon>
        <taxon>Metazoa</taxon>
        <taxon>Ecdysozoa</taxon>
        <taxon>Arthropoda</taxon>
        <taxon>Hexapoda</taxon>
        <taxon>Insecta</taxon>
        <taxon>Pterygota</taxon>
        <taxon>Neoptera</taxon>
        <taxon>Paraneoptera</taxon>
        <taxon>Thysanoptera</taxon>
        <taxon>Terebrantia</taxon>
        <taxon>Thripoidea</taxon>
        <taxon>Thripidae</taxon>
        <taxon>Frankliniella</taxon>
    </lineage>
</organism>
<dbReference type="InterPro" id="IPR045232">
    <property type="entry name" value="FAM234"/>
</dbReference>
<keyword evidence="8" id="KW-1185">Reference proteome</keyword>
<comment type="subcellular location">
    <subcellularLocation>
        <location evidence="1">Membrane</location>
        <topology evidence="1">Single-pass membrane protein</topology>
    </subcellularLocation>
</comment>
<dbReference type="SUPFAM" id="SSF69318">
    <property type="entry name" value="Integrin alpha N-terminal domain"/>
    <property type="match status" value="1"/>
</dbReference>
<evidence type="ECO:0000313" key="8">
    <source>
        <dbReference type="Proteomes" id="UP000504606"/>
    </source>
</evidence>
<evidence type="ECO:0000256" key="1">
    <source>
        <dbReference type="ARBA" id="ARBA00004167"/>
    </source>
</evidence>
<evidence type="ECO:0000313" key="9">
    <source>
        <dbReference type="RefSeq" id="XP_052127077.1"/>
    </source>
</evidence>
<dbReference type="KEGG" id="foc:113217964"/>
<accession>A0A9C6UBW5</accession>
<dbReference type="OrthoDB" id="6364780at2759"/>
<dbReference type="PANTHER" id="PTHR21419:SF29">
    <property type="entry name" value="LD24894P"/>
    <property type="match status" value="1"/>
</dbReference>
<feature type="region of interest" description="Disordered" evidence="5">
    <location>
        <begin position="1"/>
        <end position="31"/>
    </location>
</feature>
<reference evidence="9" key="1">
    <citation type="submission" date="2025-08" db="UniProtKB">
        <authorList>
            <consortium name="RefSeq"/>
        </authorList>
    </citation>
    <scope>IDENTIFICATION</scope>
    <source>
        <tissue evidence="9">Whole organism</tissue>
    </source>
</reference>
<evidence type="ECO:0000256" key="2">
    <source>
        <dbReference type="ARBA" id="ARBA00022692"/>
    </source>
</evidence>
<dbReference type="InterPro" id="IPR028994">
    <property type="entry name" value="Integrin_alpha_N"/>
</dbReference>
<dbReference type="GeneID" id="113217964"/>
<gene>
    <name evidence="9" type="primary">LOC113217964</name>
</gene>
<dbReference type="GO" id="GO:0016020">
    <property type="term" value="C:membrane"/>
    <property type="evidence" value="ECO:0007669"/>
    <property type="project" value="UniProtKB-SubCell"/>
</dbReference>
<keyword evidence="2 6" id="KW-0812">Transmembrane</keyword>
<dbReference type="PANTHER" id="PTHR21419">
    <property type="match status" value="1"/>
</dbReference>
<keyword evidence="3 6" id="KW-1133">Transmembrane helix</keyword>
<feature type="domain" description="FAM234A/B beta-propeller" evidence="7">
    <location>
        <begin position="254"/>
        <end position="396"/>
    </location>
</feature>
<dbReference type="RefSeq" id="XP_052127077.1">
    <property type="nucleotide sequence ID" value="XM_052271117.1"/>
</dbReference>
<dbReference type="Proteomes" id="UP000504606">
    <property type="component" value="Unplaced"/>
</dbReference>